<comment type="caution">
    <text evidence="2">The sequence shown here is derived from an EMBL/GenBank/DDBJ whole genome shotgun (WGS) entry which is preliminary data.</text>
</comment>
<feature type="region of interest" description="Disordered" evidence="1">
    <location>
        <begin position="340"/>
        <end position="391"/>
    </location>
</feature>
<dbReference type="AlphaFoldDB" id="A0AAN6M496"/>
<keyword evidence="3" id="KW-1185">Reference proteome</keyword>
<accession>A0AAN6M496</accession>
<sequence length="406" mass="45936">MPRYSGGTMDAVNLSVGSSETFVDVEQVQKNLCAAINRNKQIHKAARKSRLLVKELIRKFAQASCLDICQKVVFCLPKELRNMVYQEIFAPWDNSIVTVSTETCDPECMKYESITMCVRAPQVLMPKNLYMYHTRDQGFCLPCPTHCFDAGFVGKQFLEELVEEWYSAITLDFSDAYSVLETFMESENLGVGLRPASLFKRINIKVMAEDLIAKGCCKGDGICENEHSKCERASSFLASMKLIANVKHKVHIQIEISPILEAYRLDVSSTAHARDAQYGELLNALQSLKDSGHNVELRTTAWPAELPTLRSFMPLPERWIEWVETCRIAEHQILGDGGYSDGSYSGNSDFESEYDRDYSEDSDYEENGSLCYESSIDKRSESHGSDSEEYGSDIELDYYDILIADQ</sequence>
<feature type="compositionally biased region" description="Basic and acidic residues" evidence="1">
    <location>
        <begin position="375"/>
        <end position="386"/>
    </location>
</feature>
<organism evidence="2 3">
    <name type="scientific">Pseudopithomyces chartarum</name>
    <dbReference type="NCBI Taxonomy" id="1892770"/>
    <lineage>
        <taxon>Eukaryota</taxon>
        <taxon>Fungi</taxon>
        <taxon>Dikarya</taxon>
        <taxon>Ascomycota</taxon>
        <taxon>Pezizomycotina</taxon>
        <taxon>Dothideomycetes</taxon>
        <taxon>Pleosporomycetidae</taxon>
        <taxon>Pleosporales</taxon>
        <taxon>Massarineae</taxon>
        <taxon>Didymosphaeriaceae</taxon>
        <taxon>Pseudopithomyces</taxon>
    </lineage>
</organism>
<evidence type="ECO:0000313" key="3">
    <source>
        <dbReference type="Proteomes" id="UP001280581"/>
    </source>
</evidence>
<evidence type="ECO:0000313" key="2">
    <source>
        <dbReference type="EMBL" id="KAK3214935.1"/>
    </source>
</evidence>
<dbReference type="Proteomes" id="UP001280581">
    <property type="component" value="Unassembled WGS sequence"/>
</dbReference>
<dbReference type="EMBL" id="WVTA01000003">
    <property type="protein sequence ID" value="KAK3214935.1"/>
    <property type="molecule type" value="Genomic_DNA"/>
</dbReference>
<proteinExistence type="predicted"/>
<reference evidence="2 3" key="1">
    <citation type="submission" date="2021-02" db="EMBL/GenBank/DDBJ databases">
        <title>Genome assembly of Pseudopithomyces chartarum.</title>
        <authorList>
            <person name="Jauregui R."/>
            <person name="Singh J."/>
            <person name="Voisey C."/>
        </authorList>
    </citation>
    <scope>NUCLEOTIDE SEQUENCE [LARGE SCALE GENOMIC DNA]</scope>
    <source>
        <strain evidence="2 3">AGR01</strain>
    </source>
</reference>
<name>A0AAN6M496_9PLEO</name>
<evidence type="ECO:0000256" key="1">
    <source>
        <dbReference type="SAM" id="MobiDB-lite"/>
    </source>
</evidence>
<gene>
    <name evidence="2" type="ORF">GRF29_19g1727485</name>
</gene>
<protein>
    <submittedName>
        <fullName evidence="2">Uncharacterized protein</fullName>
    </submittedName>
</protein>